<proteinExistence type="predicted"/>
<evidence type="ECO:0000256" key="1">
    <source>
        <dbReference type="SAM" id="Coils"/>
    </source>
</evidence>
<accession>A0A9X2MIE9</accession>
<dbReference type="Pfam" id="PF19753">
    <property type="entry name" value="DUF6240"/>
    <property type="match status" value="2"/>
</dbReference>
<comment type="caution">
    <text evidence="2">The sequence shown here is derived from an EMBL/GenBank/DDBJ whole genome shotgun (WGS) entry which is preliminary data.</text>
</comment>
<name>A0A9X2MIE9_9FIRM</name>
<organism evidence="2 3">
    <name type="scientific">Anaerosalibacter massiliensis</name>
    <dbReference type="NCBI Taxonomy" id="1347392"/>
    <lineage>
        <taxon>Bacteria</taxon>
        <taxon>Bacillati</taxon>
        <taxon>Bacillota</taxon>
        <taxon>Tissierellia</taxon>
        <taxon>Tissierellales</taxon>
        <taxon>Sporanaerobacteraceae</taxon>
        <taxon>Anaerosalibacter</taxon>
    </lineage>
</organism>
<dbReference type="AlphaFoldDB" id="A0A9X2MIE9"/>
<feature type="coiled-coil region" evidence="1">
    <location>
        <begin position="622"/>
        <end position="674"/>
    </location>
</feature>
<dbReference type="EMBL" id="JANJZL010000005">
    <property type="protein sequence ID" value="MCR2044289.1"/>
    <property type="molecule type" value="Genomic_DNA"/>
</dbReference>
<sequence length="809" mass="94168">MNSIKNINKENLVEAYGLKPNLFYDIEGTVVEKSGKDIKVESQIEGKIIKYTLKLKEEIEEDIGEETLIKKENILSCKHSLEKDVNENEIRKLEDLLKNIGIKVTKENLEIGKILLKHNIPVTKENIESFSICEKYLNEIIEKFDYDSAIKLLKKDINIEEESLQKIVEYMKEIEVEDEFSLSKLLGFKRDLSYEEAEKISVQVYGRKMGKDIYDSIIALHREGIEINKENIEKVREIVYKLHDLKDTEDKTLVKVMKKDLTPNIENIYKTKYSYSIKESEENLAVNKYDDFIVQAKATDSDILKYLEKLGLEPSKENLNLVEQFIVNNLEITVDNIEEIKYMKYALKELQQLLDEESISKFLSKGINPLEEDIRELSNIIKEDEIDRNPKNTGIDSEKVEKISEEIKSLGKVKDEDLIYLIKKGEDFKIKNLKEVSFSQNISREESNKLVDKVLKISNIIHSLEGLTSDTISFTVKRFSTVNLNNLYESEMILKENSNIKVVPVERTTENIIREEYLKAKESLSLNIVKNSIKEGLEIEYMPLDDLNNYIEKTNKYRQGENILKKINSLKGKEYDLIPIAMKNGLDISLKELGRINSFQKNKAGLGKAIDYLIKEDRYMKNSELKQVIESIEEKSKQLSNSVKNGEGKIKKEYKELIKDIEELSNSFDFKEDQRQKERFKYIKEVLDIQKSLSKDDLILEFPIAMEEGFENLQIIIPNLNKGINKDDMRFLLNVNSNNIGNIKFNLKVERKDISVEFITSEENIPMLLENAYIFEEGLKNIGYNLKSFSYENEKINKEYSLKAVDRRI</sequence>
<dbReference type="Proteomes" id="UP001142078">
    <property type="component" value="Unassembled WGS sequence"/>
</dbReference>
<protein>
    <submittedName>
        <fullName evidence="2">DUF6240 domain-containing protein</fullName>
    </submittedName>
</protein>
<keyword evidence="3" id="KW-1185">Reference proteome</keyword>
<gene>
    <name evidence="2" type="ORF">NSA23_09175</name>
</gene>
<keyword evidence="1" id="KW-0175">Coiled coil</keyword>
<dbReference type="RefSeq" id="WP_257490451.1">
    <property type="nucleotide sequence ID" value="NZ_JANJZL010000005.1"/>
</dbReference>
<evidence type="ECO:0000313" key="3">
    <source>
        <dbReference type="Proteomes" id="UP001142078"/>
    </source>
</evidence>
<evidence type="ECO:0000313" key="2">
    <source>
        <dbReference type="EMBL" id="MCR2044289.1"/>
    </source>
</evidence>
<reference evidence="2" key="1">
    <citation type="submission" date="2022-07" db="EMBL/GenBank/DDBJ databases">
        <title>Enhanced cultured diversity of the mouse gut microbiota enables custom-made synthetic communities.</title>
        <authorList>
            <person name="Afrizal A."/>
        </authorList>
    </citation>
    <scope>NUCLEOTIDE SEQUENCE</scope>
    <source>
        <strain evidence="2">DSM 29482</strain>
    </source>
</reference>
<dbReference type="InterPro" id="IPR046207">
    <property type="entry name" value="DUF6240"/>
</dbReference>